<dbReference type="PANTHER" id="PTHR48090:SF7">
    <property type="entry name" value="RFBJ PROTEIN"/>
    <property type="match status" value="1"/>
</dbReference>
<dbReference type="Pfam" id="PF00535">
    <property type="entry name" value="Glycos_transf_2"/>
    <property type="match status" value="1"/>
</dbReference>
<dbReference type="AlphaFoldDB" id="A0A382S6S7"/>
<feature type="domain" description="Glycosyltransferase 2-like" evidence="1">
    <location>
        <begin position="8"/>
        <end position="130"/>
    </location>
</feature>
<organism evidence="2">
    <name type="scientific">marine metagenome</name>
    <dbReference type="NCBI Taxonomy" id="408172"/>
    <lineage>
        <taxon>unclassified sequences</taxon>
        <taxon>metagenomes</taxon>
        <taxon>ecological metagenomes</taxon>
    </lineage>
</organism>
<dbReference type="InterPro" id="IPR001173">
    <property type="entry name" value="Glyco_trans_2-like"/>
</dbReference>
<evidence type="ECO:0000313" key="2">
    <source>
        <dbReference type="EMBL" id="SVD05583.1"/>
    </source>
</evidence>
<proteinExistence type="predicted"/>
<dbReference type="Gene3D" id="3.90.550.10">
    <property type="entry name" value="Spore Coat Polysaccharide Biosynthesis Protein SpsA, Chain A"/>
    <property type="match status" value="1"/>
</dbReference>
<dbReference type="InterPro" id="IPR029044">
    <property type="entry name" value="Nucleotide-diphossugar_trans"/>
</dbReference>
<dbReference type="InterPro" id="IPR050256">
    <property type="entry name" value="Glycosyltransferase_2"/>
</dbReference>
<protein>
    <recommendedName>
        <fullName evidence="1">Glycosyltransferase 2-like domain-containing protein</fullName>
    </recommendedName>
</protein>
<evidence type="ECO:0000259" key="1">
    <source>
        <dbReference type="Pfam" id="PF00535"/>
    </source>
</evidence>
<dbReference type="EMBL" id="UINC01126841">
    <property type="protein sequence ID" value="SVD05583.1"/>
    <property type="molecule type" value="Genomic_DNA"/>
</dbReference>
<sequence>MAEPTTTSVIIPAFNEAATIVKVVTALKNVATWREIIVVDDGSTDGTSAHARDAGATVITHPYNKGNGAAVKTGLRNAVGDYILITDGDGQHAAVDGLRLVRLLGEYDLVIGTRSGISQATRGRRIGNQILNWLASYLSGRPIPDLTS</sequence>
<reference evidence="2" key="1">
    <citation type="submission" date="2018-05" db="EMBL/GenBank/DDBJ databases">
        <authorList>
            <person name="Lanie J.A."/>
            <person name="Ng W.-L."/>
            <person name="Kazmierczak K.M."/>
            <person name="Andrzejewski T.M."/>
            <person name="Davidsen T.M."/>
            <person name="Wayne K.J."/>
            <person name="Tettelin H."/>
            <person name="Glass J.I."/>
            <person name="Rusch D."/>
            <person name="Podicherti R."/>
            <person name="Tsui H.-C.T."/>
            <person name="Winkler M.E."/>
        </authorList>
    </citation>
    <scope>NUCLEOTIDE SEQUENCE</scope>
</reference>
<dbReference type="PANTHER" id="PTHR48090">
    <property type="entry name" value="UNDECAPRENYL-PHOSPHATE 4-DEOXY-4-FORMAMIDO-L-ARABINOSE TRANSFERASE-RELATED"/>
    <property type="match status" value="1"/>
</dbReference>
<dbReference type="CDD" id="cd04179">
    <property type="entry name" value="DPM_DPG-synthase_like"/>
    <property type="match status" value="1"/>
</dbReference>
<feature type="non-terminal residue" evidence="2">
    <location>
        <position position="148"/>
    </location>
</feature>
<accession>A0A382S6S7</accession>
<name>A0A382S6S7_9ZZZZ</name>
<dbReference type="SUPFAM" id="SSF53448">
    <property type="entry name" value="Nucleotide-diphospho-sugar transferases"/>
    <property type="match status" value="1"/>
</dbReference>
<gene>
    <name evidence="2" type="ORF">METZ01_LOCUS358437</name>
</gene>